<evidence type="ECO:0000256" key="11">
    <source>
        <dbReference type="ARBA" id="ARBA00023012"/>
    </source>
</evidence>
<dbReference type="CDD" id="cd00082">
    <property type="entry name" value="HisKA"/>
    <property type="match status" value="1"/>
</dbReference>
<comment type="subcellular location">
    <subcellularLocation>
        <location evidence="2">Membrane</location>
        <topology evidence="2">Multi-pass membrane protein</topology>
    </subcellularLocation>
</comment>
<evidence type="ECO:0000256" key="1">
    <source>
        <dbReference type="ARBA" id="ARBA00000085"/>
    </source>
</evidence>
<keyword evidence="11" id="KW-0902">Two-component regulatory system</keyword>
<dbReference type="GO" id="GO:0005524">
    <property type="term" value="F:ATP binding"/>
    <property type="evidence" value="ECO:0007669"/>
    <property type="project" value="UniProtKB-KW"/>
</dbReference>
<dbReference type="AlphaFoldDB" id="A0A5C8ZYX7"/>
<dbReference type="InterPro" id="IPR005467">
    <property type="entry name" value="His_kinase_dom"/>
</dbReference>
<evidence type="ECO:0000256" key="5">
    <source>
        <dbReference type="ARBA" id="ARBA00022679"/>
    </source>
</evidence>
<dbReference type="Proteomes" id="UP000321933">
    <property type="component" value="Unassembled WGS sequence"/>
</dbReference>
<keyword evidence="4" id="KW-0597">Phosphoprotein</keyword>
<dbReference type="PROSITE" id="PS50109">
    <property type="entry name" value="HIS_KIN"/>
    <property type="match status" value="1"/>
</dbReference>
<evidence type="ECO:0000256" key="10">
    <source>
        <dbReference type="ARBA" id="ARBA00022989"/>
    </source>
</evidence>
<evidence type="ECO:0000256" key="7">
    <source>
        <dbReference type="ARBA" id="ARBA00022741"/>
    </source>
</evidence>
<dbReference type="SMART" id="SM00388">
    <property type="entry name" value="HisKA"/>
    <property type="match status" value="1"/>
</dbReference>
<evidence type="ECO:0000256" key="8">
    <source>
        <dbReference type="ARBA" id="ARBA00022777"/>
    </source>
</evidence>
<evidence type="ECO:0000256" key="4">
    <source>
        <dbReference type="ARBA" id="ARBA00022553"/>
    </source>
</evidence>
<keyword evidence="7" id="KW-0547">Nucleotide-binding</keyword>
<evidence type="ECO:0000256" key="9">
    <source>
        <dbReference type="ARBA" id="ARBA00022840"/>
    </source>
</evidence>
<evidence type="ECO:0000313" key="15">
    <source>
        <dbReference type="EMBL" id="TXS92607.1"/>
    </source>
</evidence>
<dbReference type="RefSeq" id="WP_148063979.1">
    <property type="nucleotide sequence ID" value="NZ_VRYZ01000003.1"/>
</dbReference>
<feature type="transmembrane region" description="Helical" evidence="12">
    <location>
        <begin position="171"/>
        <end position="190"/>
    </location>
</feature>
<dbReference type="EC" id="2.7.13.3" evidence="3"/>
<comment type="caution">
    <text evidence="15">The sequence shown here is derived from an EMBL/GenBank/DDBJ whole genome shotgun (WGS) entry which is preliminary data.</text>
</comment>
<evidence type="ECO:0000256" key="6">
    <source>
        <dbReference type="ARBA" id="ARBA00022692"/>
    </source>
</evidence>
<keyword evidence="6 12" id="KW-0812">Transmembrane</keyword>
<keyword evidence="16" id="KW-1185">Reference proteome</keyword>
<dbReference type="GO" id="GO:0000155">
    <property type="term" value="F:phosphorelay sensor kinase activity"/>
    <property type="evidence" value="ECO:0007669"/>
    <property type="project" value="InterPro"/>
</dbReference>
<evidence type="ECO:0000313" key="16">
    <source>
        <dbReference type="Proteomes" id="UP000321933"/>
    </source>
</evidence>
<dbReference type="OrthoDB" id="9809766at2"/>
<keyword evidence="8" id="KW-0418">Kinase</keyword>
<dbReference type="EMBL" id="VRYZ01000003">
    <property type="protein sequence ID" value="TXS92607.1"/>
    <property type="molecule type" value="Genomic_DNA"/>
</dbReference>
<organism evidence="15 16">
    <name type="scientific">Parahaliea aestuarii</name>
    <dbReference type="NCBI Taxonomy" id="1852021"/>
    <lineage>
        <taxon>Bacteria</taxon>
        <taxon>Pseudomonadati</taxon>
        <taxon>Pseudomonadota</taxon>
        <taxon>Gammaproteobacteria</taxon>
        <taxon>Cellvibrionales</taxon>
        <taxon>Halieaceae</taxon>
        <taxon>Parahaliea</taxon>
    </lineage>
</organism>
<protein>
    <recommendedName>
        <fullName evidence="3">histidine kinase</fullName>
        <ecNumber evidence="3">2.7.13.3</ecNumber>
    </recommendedName>
</protein>
<gene>
    <name evidence="15" type="ORF">FVW59_09370</name>
</gene>
<accession>A0A5C8ZYX7</accession>
<name>A0A5C8ZYX7_9GAMM</name>
<dbReference type="GO" id="GO:0005886">
    <property type="term" value="C:plasma membrane"/>
    <property type="evidence" value="ECO:0007669"/>
    <property type="project" value="TreeGrafter"/>
</dbReference>
<dbReference type="InterPro" id="IPR003594">
    <property type="entry name" value="HATPase_dom"/>
</dbReference>
<dbReference type="Gene3D" id="3.30.565.10">
    <property type="entry name" value="Histidine kinase-like ATPase, C-terminal domain"/>
    <property type="match status" value="1"/>
</dbReference>
<dbReference type="SUPFAM" id="SSF47384">
    <property type="entry name" value="Homodimeric domain of signal transducing histidine kinase"/>
    <property type="match status" value="1"/>
</dbReference>
<dbReference type="SUPFAM" id="SSF55874">
    <property type="entry name" value="ATPase domain of HSP90 chaperone/DNA topoisomerase II/histidine kinase"/>
    <property type="match status" value="1"/>
</dbReference>
<keyword evidence="12" id="KW-0472">Membrane</keyword>
<reference evidence="15 16" key="1">
    <citation type="submission" date="2019-08" db="EMBL/GenBank/DDBJ databases">
        <title>Parahaliea maris sp. nov., isolated from the surface seawater.</title>
        <authorList>
            <person name="Liu Y."/>
        </authorList>
    </citation>
    <scope>NUCLEOTIDE SEQUENCE [LARGE SCALE GENOMIC DNA]</scope>
    <source>
        <strain evidence="15 16">S2-26</strain>
    </source>
</reference>
<feature type="domain" description="Histidine kinase" evidence="13">
    <location>
        <begin position="251"/>
        <end position="464"/>
    </location>
</feature>
<evidence type="ECO:0000256" key="3">
    <source>
        <dbReference type="ARBA" id="ARBA00012438"/>
    </source>
</evidence>
<sequence>MRSLKRRLTWILLGLILFSWVGSALVTVFYAGRVLVAQVDRQLEQYAALVGYVSDVFERQLDAGQPLPEPWRDEHLRATAAEPLVVDAAGASGAVAPALNVWLDGRLLAVFEDSPRFGLPEKPGFSLRQLPGERSHWRLFSRYDEDVGLWIVVGIDLDQARWALLGSLARVLFPLLLILPLTLLVLYFGVQRGLKPLRTLAEQIGRRSRRALEPVQVESVPGEVKPVVSALNALLERLAYALESEQRFTANAAHELTTPLAAIKAEVQLCQRQLADSEARHMLDRIALRVDRAHHTVAQLLTLARLDPDMPVVTAQVDLERLLREVLAETAHLASERRLQVDVEAIGAACVAGNGEALAILLRNLLGNAFRYASTGSDVVLQLGQTADCVVTLSVENDCEPLSGDEFLNLTQRFYRVPGSPGAGAGLGLSIVERVVNLHGARLQTSARAGGQGFRVQVDFPDPASVQGSVGGANQSRLGGGDQ</sequence>
<evidence type="ECO:0000256" key="12">
    <source>
        <dbReference type="SAM" id="Phobius"/>
    </source>
</evidence>
<dbReference type="InterPro" id="IPR050428">
    <property type="entry name" value="TCS_sensor_his_kinase"/>
</dbReference>
<evidence type="ECO:0000256" key="2">
    <source>
        <dbReference type="ARBA" id="ARBA00004141"/>
    </source>
</evidence>
<dbReference type="InterPro" id="IPR003661">
    <property type="entry name" value="HisK_dim/P_dom"/>
</dbReference>
<evidence type="ECO:0000259" key="14">
    <source>
        <dbReference type="PROSITE" id="PS50885"/>
    </source>
</evidence>
<dbReference type="SMART" id="SM00387">
    <property type="entry name" value="HATPase_c"/>
    <property type="match status" value="1"/>
</dbReference>
<evidence type="ECO:0000259" key="13">
    <source>
        <dbReference type="PROSITE" id="PS50109"/>
    </source>
</evidence>
<feature type="domain" description="HAMP" evidence="14">
    <location>
        <begin position="191"/>
        <end position="243"/>
    </location>
</feature>
<dbReference type="PANTHER" id="PTHR45436">
    <property type="entry name" value="SENSOR HISTIDINE KINASE YKOH"/>
    <property type="match status" value="1"/>
</dbReference>
<keyword evidence="5" id="KW-0808">Transferase</keyword>
<dbReference type="InterPro" id="IPR003660">
    <property type="entry name" value="HAMP_dom"/>
</dbReference>
<dbReference type="InterPro" id="IPR036890">
    <property type="entry name" value="HATPase_C_sf"/>
</dbReference>
<dbReference type="PANTHER" id="PTHR45436:SF14">
    <property type="entry name" value="SENSOR PROTEIN QSEC"/>
    <property type="match status" value="1"/>
</dbReference>
<dbReference type="InterPro" id="IPR036097">
    <property type="entry name" value="HisK_dim/P_sf"/>
</dbReference>
<proteinExistence type="predicted"/>
<dbReference type="Pfam" id="PF00512">
    <property type="entry name" value="HisKA"/>
    <property type="match status" value="1"/>
</dbReference>
<dbReference type="PROSITE" id="PS50885">
    <property type="entry name" value="HAMP"/>
    <property type="match status" value="1"/>
</dbReference>
<keyword evidence="9" id="KW-0067">ATP-binding</keyword>
<dbReference type="Pfam" id="PF02518">
    <property type="entry name" value="HATPase_c"/>
    <property type="match status" value="1"/>
</dbReference>
<dbReference type="Gene3D" id="1.10.287.130">
    <property type="match status" value="1"/>
</dbReference>
<keyword evidence="10 12" id="KW-1133">Transmembrane helix</keyword>
<comment type="catalytic activity">
    <reaction evidence="1">
        <text>ATP + protein L-histidine = ADP + protein N-phospho-L-histidine.</text>
        <dbReference type="EC" id="2.7.13.3"/>
    </reaction>
</comment>